<dbReference type="RefSeq" id="WP_066401689.1">
    <property type="nucleotide sequence ID" value="NZ_CP011390.1"/>
</dbReference>
<dbReference type="Pfam" id="PF02826">
    <property type="entry name" value="2-Hacid_dh_C"/>
    <property type="match status" value="1"/>
</dbReference>
<dbReference type="GO" id="GO:0051287">
    <property type="term" value="F:NAD binding"/>
    <property type="evidence" value="ECO:0007669"/>
    <property type="project" value="InterPro"/>
</dbReference>
<protein>
    <recommendedName>
        <fullName evidence="8">2-hydroxyacid dehydrogenase</fullName>
    </recommendedName>
</protein>
<dbReference type="AlphaFoldDB" id="A0A172TS33"/>
<evidence type="ECO:0000259" key="4">
    <source>
        <dbReference type="Pfam" id="PF00389"/>
    </source>
</evidence>
<accession>A0A172TS33</accession>
<proteinExistence type="inferred from homology"/>
<dbReference type="InterPro" id="IPR036291">
    <property type="entry name" value="NAD(P)-bd_dom_sf"/>
</dbReference>
<keyword evidence="3" id="KW-0560">Oxidoreductase</keyword>
<evidence type="ECO:0000256" key="2">
    <source>
        <dbReference type="ARBA" id="ARBA00023027"/>
    </source>
</evidence>
<gene>
    <name evidence="6" type="ORF">SY85_02700</name>
</gene>
<dbReference type="PATRIC" id="fig|1492898.3.peg.590"/>
<dbReference type="Gene3D" id="3.40.50.720">
    <property type="entry name" value="NAD(P)-binding Rossmann-like Domain"/>
    <property type="match status" value="2"/>
</dbReference>
<dbReference type="EMBL" id="CP011390">
    <property type="protein sequence ID" value="ANE49573.1"/>
    <property type="molecule type" value="Genomic_DNA"/>
</dbReference>
<dbReference type="InterPro" id="IPR006140">
    <property type="entry name" value="D-isomer_DH_NAD-bd"/>
</dbReference>
<evidence type="ECO:0000259" key="5">
    <source>
        <dbReference type="Pfam" id="PF02826"/>
    </source>
</evidence>
<reference evidence="7" key="1">
    <citation type="submission" date="2015-01" db="EMBL/GenBank/DDBJ databases">
        <title>Flavisolibacter sp./LCS9/ whole genome sequencing.</title>
        <authorList>
            <person name="Kim M.K."/>
            <person name="Srinivasan S."/>
            <person name="Lee J.-J."/>
        </authorList>
    </citation>
    <scope>NUCLEOTIDE SEQUENCE [LARGE SCALE GENOMIC DNA]</scope>
    <source>
        <strain evidence="7">LCS9</strain>
    </source>
</reference>
<dbReference type="InterPro" id="IPR006139">
    <property type="entry name" value="D-isomer_2_OHA_DH_cat_dom"/>
</dbReference>
<evidence type="ECO:0000313" key="7">
    <source>
        <dbReference type="Proteomes" id="UP000077177"/>
    </source>
</evidence>
<keyword evidence="2" id="KW-0520">NAD</keyword>
<dbReference type="SUPFAM" id="SSF52283">
    <property type="entry name" value="Formate/glycerate dehydrogenase catalytic domain-like"/>
    <property type="match status" value="1"/>
</dbReference>
<evidence type="ECO:0000313" key="6">
    <source>
        <dbReference type="EMBL" id="ANE49573.1"/>
    </source>
</evidence>
<dbReference type="InterPro" id="IPR058205">
    <property type="entry name" value="D-LDH-like"/>
</dbReference>
<comment type="similarity">
    <text evidence="1 3">Belongs to the D-isomer specific 2-hydroxyacid dehydrogenase family.</text>
</comment>
<dbReference type="OrthoDB" id="1522997at2"/>
<organism evidence="6 7">
    <name type="scientific">Flavisolibacter tropicus</name>
    <dbReference type="NCBI Taxonomy" id="1492898"/>
    <lineage>
        <taxon>Bacteria</taxon>
        <taxon>Pseudomonadati</taxon>
        <taxon>Bacteroidota</taxon>
        <taxon>Chitinophagia</taxon>
        <taxon>Chitinophagales</taxon>
        <taxon>Chitinophagaceae</taxon>
        <taxon>Flavisolibacter</taxon>
    </lineage>
</organism>
<reference evidence="6 7" key="2">
    <citation type="journal article" date="2016" name="Int. J. Syst. Evol. Microbiol.">
        <title>Flavisolibacter tropicus sp. nov., isolated from tropical soil.</title>
        <authorList>
            <person name="Lee J.J."/>
            <person name="Kang M.S."/>
            <person name="Kim G.S."/>
            <person name="Lee C.S."/>
            <person name="Lim S."/>
            <person name="Lee J."/>
            <person name="Roh S.H."/>
            <person name="Kang H."/>
            <person name="Ha J.M."/>
            <person name="Bae S."/>
            <person name="Jung H.Y."/>
            <person name="Kim M.K."/>
        </authorList>
    </citation>
    <scope>NUCLEOTIDE SEQUENCE [LARGE SCALE GENOMIC DNA]</scope>
    <source>
        <strain evidence="6 7">LCS9</strain>
    </source>
</reference>
<dbReference type="STRING" id="1492898.SY85_02700"/>
<evidence type="ECO:0000256" key="1">
    <source>
        <dbReference type="ARBA" id="ARBA00005854"/>
    </source>
</evidence>
<sequence length="346" mass="38416">MRTLFYNTKSYERNFLEHAKAEHTVLYTSEGLTTQTVGLAKGFESISIFATDTADAPVLRALKMIGVRYITIRSPNYENVDIAEANSQGIHVANVQEYSPHAVAEHALCLLLALSRKTIQAHEQVQQLDFTLDHLIGFDLMGKKVGLLGTGKIGSAMAKILHGLGCTILAYDVDRNQQLENNYNVYYVGLHTLCSMSDIISIHLPPNNESYPLVTSSFFSKMKRGVIIINTASGAVLDTMALIEYLESGHIGAAGLDVYENEKEIFYQDLSQSMLKDPILLKLMSFPNVIITPHQGFATKEALTKMAMTTFENISCWEQKNSCANQITYGLQNELATKFQSNNIES</sequence>
<dbReference type="CDD" id="cd12183">
    <property type="entry name" value="LDH_like_2"/>
    <property type="match status" value="1"/>
</dbReference>
<evidence type="ECO:0000256" key="3">
    <source>
        <dbReference type="RuleBase" id="RU003719"/>
    </source>
</evidence>
<evidence type="ECO:0008006" key="8">
    <source>
        <dbReference type="Google" id="ProtNLM"/>
    </source>
</evidence>
<dbReference type="PANTHER" id="PTHR43026">
    <property type="entry name" value="2-HYDROXYACID DEHYDROGENASE HOMOLOG 1-RELATED"/>
    <property type="match status" value="1"/>
</dbReference>
<dbReference type="KEGG" id="fla:SY85_02700"/>
<dbReference type="PANTHER" id="PTHR43026:SF1">
    <property type="entry name" value="2-HYDROXYACID DEHYDROGENASE HOMOLOG 1-RELATED"/>
    <property type="match status" value="1"/>
</dbReference>
<keyword evidence="7" id="KW-1185">Reference proteome</keyword>
<name>A0A172TS33_9BACT</name>
<dbReference type="GO" id="GO:0008720">
    <property type="term" value="F:D-lactate dehydrogenase (NAD+) activity"/>
    <property type="evidence" value="ECO:0007669"/>
    <property type="project" value="TreeGrafter"/>
</dbReference>
<feature type="domain" description="D-isomer specific 2-hydroxyacid dehydrogenase NAD-binding" evidence="5">
    <location>
        <begin position="109"/>
        <end position="296"/>
    </location>
</feature>
<dbReference type="Proteomes" id="UP000077177">
    <property type="component" value="Chromosome"/>
</dbReference>
<dbReference type="Pfam" id="PF00389">
    <property type="entry name" value="2-Hacid_dh"/>
    <property type="match status" value="1"/>
</dbReference>
<dbReference type="SUPFAM" id="SSF51735">
    <property type="entry name" value="NAD(P)-binding Rossmann-fold domains"/>
    <property type="match status" value="1"/>
</dbReference>
<feature type="domain" description="D-isomer specific 2-hydroxyacid dehydrogenase catalytic" evidence="4">
    <location>
        <begin position="5"/>
        <end position="327"/>
    </location>
</feature>